<evidence type="ECO:0000313" key="3">
    <source>
        <dbReference type="Proteomes" id="UP000759131"/>
    </source>
</evidence>
<organism evidence="2">
    <name type="scientific">Medioppia subpectinata</name>
    <dbReference type="NCBI Taxonomy" id="1979941"/>
    <lineage>
        <taxon>Eukaryota</taxon>
        <taxon>Metazoa</taxon>
        <taxon>Ecdysozoa</taxon>
        <taxon>Arthropoda</taxon>
        <taxon>Chelicerata</taxon>
        <taxon>Arachnida</taxon>
        <taxon>Acari</taxon>
        <taxon>Acariformes</taxon>
        <taxon>Sarcoptiformes</taxon>
        <taxon>Oribatida</taxon>
        <taxon>Brachypylina</taxon>
        <taxon>Oppioidea</taxon>
        <taxon>Oppiidae</taxon>
        <taxon>Medioppia</taxon>
    </lineage>
</organism>
<name>A0A7R9QA86_9ACAR</name>
<reference evidence="2" key="1">
    <citation type="submission" date="2020-11" db="EMBL/GenBank/DDBJ databases">
        <authorList>
            <person name="Tran Van P."/>
        </authorList>
    </citation>
    <scope>NUCLEOTIDE SEQUENCE</scope>
</reference>
<proteinExistence type="predicted"/>
<evidence type="ECO:0000313" key="2">
    <source>
        <dbReference type="EMBL" id="CAD7638032.1"/>
    </source>
</evidence>
<keyword evidence="3" id="KW-1185">Reference proteome</keyword>
<dbReference type="Proteomes" id="UP000759131">
    <property type="component" value="Unassembled WGS sequence"/>
</dbReference>
<accession>A0A7R9QA86</accession>
<keyword evidence="1" id="KW-0812">Transmembrane</keyword>
<keyword evidence="1" id="KW-0472">Membrane</keyword>
<dbReference type="EMBL" id="OC874930">
    <property type="protein sequence ID" value="CAD7638032.1"/>
    <property type="molecule type" value="Genomic_DNA"/>
</dbReference>
<gene>
    <name evidence="2" type="ORF">OSB1V03_LOCUS17210</name>
</gene>
<feature type="transmembrane region" description="Helical" evidence="1">
    <location>
        <begin position="29"/>
        <end position="49"/>
    </location>
</feature>
<dbReference type="EMBL" id="CAJPIZ010020355">
    <property type="protein sequence ID" value="CAG2117257.1"/>
    <property type="molecule type" value="Genomic_DNA"/>
</dbReference>
<dbReference type="AlphaFoldDB" id="A0A7R9QA86"/>
<evidence type="ECO:0000256" key="1">
    <source>
        <dbReference type="SAM" id="Phobius"/>
    </source>
</evidence>
<keyword evidence="1" id="KW-1133">Transmembrane helix</keyword>
<sequence>MNHYYLTSRLHVTVYYYKIYLEKSTKMSMLVKLAMVAVLIVAIINMVLIDADTATNCAKYCCGLCGNSSIPQADNCNKYCCYPGAPCNAS</sequence>
<protein>
    <submittedName>
        <fullName evidence="2">Uncharacterized protein</fullName>
    </submittedName>
</protein>